<accession>A0A1V0SDI4</accession>
<dbReference type="EMBL" id="KY684086">
    <property type="protein sequence ID" value="ARF09751.1"/>
    <property type="molecule type" value="Genomic_DNA"/>
</dbReference>
<sequence length="140" mass="16145">MINKFKQIFGKPEKTVVFFGDYGGGNMKNIEPTKGKGLRKTFRDAGYKVFLVNEYNTTKKNFITGEDNEKFMLRRNPRPYKQGVNLVHGLLRSKINQTNEPMTNRHILVNRNLNGSMNILRIVNCVLTDTALPPFLERHS</sequence>
<reference evidence="1" key="1">
    <citation type="journal article" date="2017" name="Science">
        <title>Giant viruses with an expanded complement of translation system components.</title>
        <authorList>
            <person name="Schulz F."/>
            <person name="Yutin N."/>
            <person name="Ivanova N.N."/>
            <person name="Ortega D.R."/>
            <person name="Lee T.K."/>
            <person name="Vierheilig J."/>
            <person name="Daims H."/>
            <person name="Horn M."/>
            <person name="Wagner M."/>
            <person name="Jensen G.J."/>
            <person name="Kyrpides N.C."/>
            <person name="Koonin E.V."/>
            <person name="Woyke T."/>
        </authorList>
    </citation>
    <scope>NUCLEOTIDE SEQUENCE</scope>
    <source>
        <strain evidence="1">ILV1</strain>
    </source>
</reference>
<protein>
    <submittedName>
        <fullName evidence="1">Uncharacterized protein</fullName>
    </submittedName>
</protein>
<name>A0A1V0SDI4_9VIRU</name>
<evidence type="ECO:0000313" key="1">
    <source>
        <dbReference type="EMBL" id="ARF09751.1"/>
    </source>
</evidence>
<gene>
    <name evidence="1" type="ORF">Indivirus_2_130</name>
</gene>
<organism evidence="1">
    <name type="scientific">Indivirus ILV1</name>
    <dbReference type="NCBI Taxonomy" id="1977633"/>
    <lineage>
        <taxon>Viruses</taxon>
        <taxon>Varidnaviria</taxon>
        <taxon>Bamfordvirae</taxon>
        <taxon>Nucleocytoviricota</taxon>
        <taxon>Megaviricetes</taxon>
        <taxon>Imitervirales</taxon>
        <taxon>Mimiviridae</taxon>
        <taxon>Klosneuvirinae</taxon>
        <taxon>Indivirus</taxon>
    </lineage>
</organism>
<proteinExistence type="predicted"/>